<dbReference type="AlphaFoldDB" id="A0AAD7Q3L7"/>
<comment type="similarity">
    <text evidence="1 2">Belongs to the serpin family.</text>
</comment>
<evidence type="ECO:0000313" key="4">
    <source>
        <dbReference type="EMBL" id="KAJ7974265.1"/>
    </source>
</evidence>
<dbReference type="PANTHER" id="PTHR11461">
    <property type="entry name" value="SERINE PROTEASE INHIBITOR, SERPIN"/>
    <property type="match status" value="1"/>
</dbReference>
<dbReference type="GO" id="GO:0004867">
    <property type="term" value="F:serine-type endopeptidase inhibitor activity"/>
    <property type="evidence" value="ECO:0007669"/>
    <property type="project" value="InterPro"/>
</dbReference>
<dbReference type="EMBL" id="JARAOO010000003">
    <property type="protein sequence ID" value="KAJ7974265.1"/>
    <property type="molecule type" value="Genomic_DNA"/>
</dbReference>
<protein>
    <submittedName>
        <fullName evidence="4">Serpin-ZX like</fullName>
    </submittedName>
</protein>
<name>A0AAD7Q3L7_QUISA</name>
<comment type="caution">
    <text evidence="4">The sequence shown here is derived from an EMBL/GenBank/DDBJ whole genome shotgun (WGS) entry which is preliminary data.</text>
</comment>
<evidence type="ECO:0000256" key="2">
    <source>
        <dbReference type="RuleBase" id="RU000411"/>
    </source>
</evidence>
<dbReference type="Pfam" id="PF00079">
    <property type="entry name" value="Serpin"/>
    <property type="match status" value="1"/>
</dbReference>
<dbReference type="GO" id="GO:0005615">
    <property type="term" value="C:extracellular space"/>
    <property type="evidence" value="ECO:0007669"/>
    <property type="project" value="InterPro"/>
</dbReference>
<dbReference type="InterPro" id="IPR042185">
    <property type="entry name" value="Serpin_sf_2"/>
</dbReference>
<evidence type="ECO:0000259" key="3">
    <source>
        <dbReference type="SMART" id="SM00093"/>
    </source>
</evidence>
<organism evidence="4 5">
    <name type="scientific">Quillaja saponaria</name>
    <name type="common">Soap bark tree</name>
    <dbReference type="NCBI Taxonomy" id="32244"/>
    <lineage>
        <taxon>Eukaryota</taxon>
        <taxon>Viridiplantae</taxon>
        <taxon>Streptophyta</taxon>
        <taxon>Embryophyta</taxon>
        <taxon>Tracheophyta</taxon>
        <taxon>Spermatophyta</taxon>
        <taxon>Magnoliopsida</taxon>
        <taxon>eudicotyledons</taxon>
        <taxon>Gunneridae</taxon>
        <taxon>Pentapetalae</taxon>
        <taxon>rosids</taxon>
        <taxon>fabids</taxon>
        <taxon>Fabales</taxon>
        <taxon>Quillajaceae</taxon>
        <taxon>Quillaja</taxon>
    </lineage>
</organism>
<evidence type="ECO:0000313" key="5">
    <source>
        <dbReference type="Proteomes" id="UP001163823"/>
    </source>
</evidence>
<dbReference type="Gene3D" id="3.30.497.10">
    <property type="entry name" value="Antithrombin, subunit I, domain 2"/>
    <property type="match status" value="1"/>
</dbReference>
<sequence>MEYPPETFSSSYNTNFCLQLAYKVILNTRHTLKKLLSFLGSESIHDLNLLSSQIISHIKLDDGSGSHTGGPTLSFINGAWVGQIFGLKPSFEEVVKHVCRAQVEEVDFVNKPDEVIDKVNSWAENATNGLIQDLLALGSVDPDSRLVLANALYFKGAWDQQFDASKTKNKVFHLLNGQSVLVHFMTIMGYEEHFYKSFDSFKLLQIPYHSVHDQQKFSMYFFLPHEKMACQM</sequence>
<dbReference type="Proteomes" id="UP001163823">
    <property type="component" value="Chromosome 3"/>
</dbReference>
<keyword evidence="5" id="KW-1185">Reference proteome</keyword>
<dbReference type="InterPro" id="IPR000215">
    <property type="entry name" value="Serpin_fam"/>
</dbReference>
<dbReference type="InterPro" id="IPR042178">
    <property type="entry name" value="Serpin_sf_1"/>
</dbReference>
<dbReference type="PANTHER" id="PTHR11461:SF340">
    <property type="entry name" value="SERPIN DOMAIN-CONTAINING PROTEIN"/>
    <property type="match status" value="1"/>
</dbReference>
<reference evidence="4" key="1">
    <citation type="journal article" date="2023" name="Science">
        <title>Elucidation of the pathway for biosynthesis of saponin adjuvants from the soapbark tree.</title>
        <authorList>
            <person name="Reed J."/>
            <person name="Orme A."/>
            <person name="El-Demerdash A."/>
            <person name="Owen C."/>
            <person name="Martin L.B.B."/>
            <person name="Misra R.C."/>
            <person name="Kikuchi S."/>
            <person name="Rejzek M."/>
            <person name="Martin A.C."/>
            <person name="Harkess A."/>
            <person name="Leebens-Mack J."/>
            <person name="Louveau T."/>
            <person name="Stephenson M.J."/>
            <person name="Osbourn A."/>
        </authorList>
    </citation>
    <scope>NUCLEOTIDE SEQUENCE</scope>
    <source>
        <strain evidence="4">S10</strain>
    </source>
</reference>
<dbReference type="Gene3D" id="2.30.39.10">
    <property type="entry name" value="Alpha-1-antitrypsin, domain 1"/>
    <property type="match status" value="1"/>
</dbReference>
<evidence type="ECO:0000256" key="1">
    <source>
        <dbReference type="ARBA" id="ARBA00009500"/>
    </source>
</evidence>
<dbReference type="SUPFAM" id="SSF56574">
    <property type="entry name" value="Serpins"/>
    <property type="match status" value="1"/>
</dbReference>
<proteinExistence type="inferred from homology"/>
<dbReference type="KEGG" id="qsa:O6P43_004364"/>
<feature type="domain" description="Serpin" evidence="3">
    <location>
        <begin position="5"/>
        <end position="231"/>
    </location>
</feature>
<dbReference type="SMART" id="SM00093">
    <property type="entry name" value="SERPIN"/>
    <property type="match status" value="1"/>
</dbReference>
<accession>A0AAD7Q3L7</accession>
<gene>
    <name evidence="4" type="ORF">O6P43_004364</name>
</gene>
<dbReference type="InterPro" id="IPR023796">
    <property type="entry name" value="Serpin_dom"/>
</dbReference>
<dbReference type="InterPro" id="IPR036186">
    <property type="entry name" value="Serpin_sf"/>
</dbReference>